<reference evidence="3 4" key="1">
    <citation type="submission" date="2020-07" db="EMBL/GenBank/DDBJ databases">
        <title>Sequencing the genomes of 1000 actinobacteria strains.</title>
        <authorList>
            <person name="Klenk H.-P."/>
        </authorList>
    </citation>
    <scope>NUCLEOTIDE SEQUENCE [LARGE SCALE GENOMIC DNA]</scope>
    <source>
        <strain evidence="3 4">DSM 103833</strain>
    </source>
</reference>
<dbReference type="AlphaFoldDB" id="A0A853BWC2"/>
<evidence type="ECO:0008006" key="5">
    <source>
        <dbReference type="Google" id="ProtNLM"/>
    </source>
</evidence>
<gene>
    <name evidence="3" type="ORF">HNR19_000072</name>
</gene>
<dbReference type="Proteomes" id="UP000530424">
    <property type="component" value="Unassembled WGS sequence"/>
</dbReference>
<keyword evidence="1" id="KW-0175">Coiled coil</keyword>
<evidence type="ECO:0000313" key="3">
    <source>
        <dbReference type="EMBL" id="NYI99373.1"/>
    </source>
</evidence>
<keyword evidence="2" id="KW-1133">Transmembrane helix</keyword>
<keyword evidence="2" id="KW-0472">Membrane</keyword>
<feature type="coiled-coil region" evidence="1">
    <location>
        <begin position="74"/>
        <end position="101"/>
    </location>
</feature>
<evidence type="ECO:0000313" key="4">
    <source>
        <dbReference type="Proteomes" id="UP000530424"/>
    </source>
</evidence>
<evidence type="ECO:0000256" key="1">
    <source>
        <dbReference type="SAM" id="Coils"/>
    </source>
</evidence>
<sequence length="102" mass="11191">MVLFGLVLVLLGVCILLAGLFGSGYDSEGGSLTNELINVNMPAEVLFLFGVASGVLILLGLWLMKLGAQRGWKNRKKDRKLSELQEELDRVEAERRGDDDQA</sequence>
<dbReference type="RefSeq" id="WP_179666031.1">
    <property type="nucleotide sequence ID" value="NZ_JACCFP010000001.1"/>
</dbReference>
<keyword evidence="4" id="KW-1185">Reference proteome</keyword>
<proteinExistence type="predicted"/>
<evidence type="ECO:0000256" key="2">
    <source>
        <dbReference type="SAM" id="Phobius"/>
    </source>
</evidence>
<accession>A0A853BWC2</accession>
<protein>
    <recommendedName>
        <fullName evidence="5">LapA family protein</fullName>
    </recommendedName>
</protein>
<name>A0A853BWC2_9ACTN</name>
<feature type="transmembrane region" description="Helical" evidence="2">
    <location>
        <begin position="46"/>
        <end position="68"/>
    </location>
</feature>
<dbReference type="EMBL" id="JACCFP010000001">
    <property type="protein sequence ID" value="NYI99373.1"/>
    <property type="molecule type" value="Genomic_DNA"/>
</dbReference>
<organism evidence="3 4">
    <name type="scientific">Nocardioides thalensis</name>
    <dbReference type="NCBI Taxonomy" id="1914755"/>
    <lineage>
        <taxon>Bacteria</taxon>
        <taxon>Bacillati</taxon>
        <taxon>Actinomycetota</taxon>
        <taxon>Actinomycetes</taxon>
        <taxon>Propionibacteriales</taxon>
        <taxon>Nocardioidaceae</taxon>
        <taxon>Nocardioides</taxon>
    </lineage>
</organism>
<comment type="caution">
    <text evidence="3">The sequence shown here is derived from an EMBL/GenBank/DDBJ whole genome shotgun (WGS) entry which is preliminary data.</text>
</comment>
<keyword evidence="2" id="KW-0812">Transmembrane</keyword>